<comment type="caution">
    <text evidence="1">The sequence shown here is derived from an EMBL/GenBank/DDBJ whole genome shotgun (WGS) entry which is preliminary data.</text>
</comment>
<proteinExistence type="predicted"/>
<dbReference type="EMBL" id="QJKJ01004541">
    <property type="protein sequence ID" value="RDX93733.1"/>
    <property type="molecule type" value="Genomic_DNA"/>
</dbReference>
<feature type="non-terminal residue" evidence="1">
    <location>
        <position position="1"/>
    </location>
</feature>
<evidence type="ECO:0000313" key="1">
    <source>
        <dbReference type="EMBL" id="RDX93733.1"/>
    </source>
</evidence>
<organism evidence="1 2">
    <name type="scientific">Mucuna pruriens</name>
    <name type="common">Velvet bean</name>
    <name type="synonym">Dolichos pruriens</name>
    <dbReference type="NCBI Taxonomy" id="157652"/>
    <lineage>
        <taxon>Eukaryota</taxon>
        <taxon>Viridiplantae</taxon>
        <taxon>Streptophyta</taxon>
        <taxon>Embryophyta</taxon>
        <taxon>Tracheophyta</taxon>
        <taxon>Spermatophyta</taxon>
        <taxon>Magnoliopsida</taxon>
        <taxon>eudicotyledons</taxon>
        <taxon>Gunneridae</taxon>
        <taxon>Pentapetalae</taxon>
        <taxon>rosids</taxon>
        <taxon>fabids</taxon>
        <taxon>Fabales</taxon>
        <taxon>Fabaceae</taxon>
        <taxon>Papilionoideae</taxon>
        <taxon>50 kb inversion clade</taxon>
        <taxon>NPAAA clade</taxon>
        <taxon>indigoferoid/millettioid clade</taxon>
        <taxon>Phaseoleae</taxon>
        <taxon>Mucuna</taxon>
    </lineage>
</organism>
<gene>
    <name evidence="1" type="ORF">CR513_23969</name>
</gene>
<reference evidence="1" key="1">
    <citation type="submission" date="2018-05" db="EMBL/GenBank/DDBJ databases">
        <title>Draft genome of Mucuna pruriens seed.</title>
        <authorList>
            <person name="Nnadi N.E."/>
            <person name="Vos R."/>
            <person name="Hasami M.H."/>
            <person name="Devisetty U.K."/>
            <person name="Aguiy J.C."/>
        </authorList>
    </citation>
    <scope>NUCLEOTIDE SEQUENCE [LARGE SCALE GENOMIC DNA]</scope>
    <source>
        <strain evidence="1">JCA_2017</strain>
    </source>
</reference>
<protein>
    <submittedName>
        <fullName evidence="1">Uncharacterized protein</fullName>
    </submittedName>
</protein>
<name>A0A371GTF5_MUCPR</name>
<keyword evidence="2" id="KW-1185">Reference proteome</keyword>
<dbReference type="AlphaFoldDB" id="A0A371GTF5"/>
<evidence type="ECO:0000313" key="2">
    <source>
        <dbReference type="Proteomes" id="UP000257109"/>
    </source>
</evidence>
<sequence>MTTNYNIIWSSLKLNEKLDFIYWKVLLFTHLRVHNIWNFIEFGLLQGSEESLKIKTAIFCKENMKDLVNKKRIHGEDITNNKVVDKILHTMPIKFDHVVTTIRIP</sequence>
<dbReference type="Proteomes" id="UP000257109">
    <property type="component" value="Unassembled WGS sequence"/>
</dbReference>
<dbReference type="OrthoDB" id="1426680at2759"/>
<accession>A0A371GTF5</accession>